<sequence>MNTENLGWMEKMAGFNDGVDYVEVKSDVGSISLREFVAGVLSYQPGWMQMLYRIRTWLLRLLGQGRQGISEKVQFSPERIPIHPGESATFFTVDDSDGETYWIATGKDRHLDATIGVVVEPIEGESVLRRYSLVTLVKYKNWAGPVYFTLIKPFHHIVVYCVMKSVLFTKNAQ</sequence>
<evidence type="ECO:0000313" key="1">
    <source>
        <dbReference type="EMBL" id="BCS89007.1"/>
    </source>
</evidence>
<dbReference type="RefSeq" id="WP_229590998.1">
    <property type="nucleotide sequence ID" value="NZ_AP024485.1"/>
</dbReference>
<dbReference type="Proteomes" id="UP001053296">
    <property type="component" value="Chromosome"/>
</dbReference>
<gene>
    <name evidence="1" type="ORF">PSDVSF_22490</name>
</gene>
<name>A0ABN6ERI8_9BACT</name>
<evidence type="ECO:0008006" key="3">
    <source>
        <dbReference type="Google" id="ProtNLM"/>
    </source>
</evidence>
<reference evidence="1" key="1">
    <citation type="journal article" date="2022" name="Arch. Microbiol.">
        <title>Pseudodesulfovibrio sediminis sp. nov., a mesophilic and neutrophilic sulfate-reducing bacterium isolated from sediment of a brackish lake.</title>
        <authorList>
            <person name="Takahashi A."/>
            <person name="Kojima H."/>
            <person name="Watanabe M."/>
            <person name="Fukui M."/>
        </authorList>
    </citation>
    <scope>NUCLEOTIDE SEQUENCE</scope>
    <source>
        <strain evidence="1">SF6</strain>
    </source>
</reference>
<evidence type="ECO:0000313" key="2">
    <source>
        <dbReference type="Proteomes" id="UP001053296"/>
    </source>
</evidence>
<dbReference type="InterPro" id="IPR021295">
    <property type="entry name" value="DUF2867"/>
</dbReference>
<organism evidence="1 2">
    <name type="scientific">Pseudodesulfovibrio sediminis</name>
    <dbReference type="NCBI Taxonomy" id="2810563"/>
    <lineage>
        <taxon>Bacteria</taxon>
        <taxon>Pseudomonadati</taxon>
        <taxon>Thermodesulfobacteriota</taxon>
        <taxon>Desulfovibrionia</taxon>
        <taxon>Desulfovibrionales</taxon>
        <taxon>Desulfovibrionaceae</taxon>
    </lineage>
</organism>
<proteinExistence type="predicted"/>
<accession>A0ABN6ERI8</accession>
<protein>
    <recommendedName>
        <fullName evidence="3">DUF2867 domain-containing protein</fullName>
    </recommendedName>
</protein>
<keyword evidence="2" id="KW-1185">Reference proteome</keyword>
<dbReference type="EMBL" id="AP024485">
    <property type="protein sequence ID" value="BCS89007.1"/>
    <property type="molecule type" value="Genomic_DNA"/>
</dbReference>
<dbReference type="Pfam" id="PF11066">
    <property type="entry name" value="DUF2867"/>
    <property type="match status" value="1"/>
</dbReference>